<feature type="chain" id="PRO_5013250563" description="Repeat domain-containing protein" evidence="1">
    <location>
        <begin position="24"/>
        <end position="129"/>
    </location>
</feature>
<keyword evidence="1" id="KW-0732">Signal</keyword>
<evidence type="ECO:0000313" key="2">
    <source>
        <dbReference type="EMBL" id="SKA86156.1"/>
    </source>
</evidence>
<protein>
    <recommendedName>
        <fullName evidence="4">Repeat domain-containing protein</fullName>
    </recommendedName>
</protein>
<proteinExistence type="predicted"/>
<sequence>MLKPFQCLLISLFFLLPSAFIRAANLDQHEVYFEIQPNLAAWAFIEEGLVLLQVGESQPVVLEALNPFLYSGWRQLYLKINDYDRDGLNDLAVLQSVGHGGIERCYAIYRYNPQLGQFNPYKSFDRCNI</sequence>
<dbReference type="OrthoDB" id="9937513at2"/>
<name>A0A1T4X991_9GAMM</name>
<gene>
    <name evidence="2" type="ORF">SAMN02745130_02683</name>
</gene>
<feature type="signal peptide" evidence="1">
    <location>
        <begin position="1"/>
        <end position="23"/>
    </location>
</feature>
<keyword evidence="3" id="KW-1185">Reference proteome</keyword>
<dbReference type="EMBL" id="FUYB01000014">
    <property type="protein sequence ID" value="SKA86156.1"/>
    <property type="molecule type" value="Genomic_DNA"/>
</dbReference>
<dbReference type="AlphaFoldDB" id="A0A1T4X991"/>
<reference evidence="2 3" key="1">
    <citation type="submission" date="2017-02" db="EMBL/GenBank/DDBJ databases">
        <authorList>
            <person name="Peterson S.W."/>
        </authorList>
    </citation>
    <scope>NUCLEOTIDE SEQUENCE [LARGE SCALE GENOMIC DNA]</scope>
    <source>
        <strain evidence="2 3">ATCC 49788</strain>
    </source>
</reference>
<dbReference type="RefSeq" id="WP_078923136.1">
    <property type="nucleotide sequence ID" value="NZ_FUYB01000014.1"/>
</dbReference>
<dbReference type="Proteomes" id="UP000190460">
    <property type="component" value="Unassembled WGS sequence"/>
</dbReference>
<evidence type="ECO:0000256" key="1">
    <source>
        <dbReference type="SAM" id="SignalP"/>
    </source>
</evidence>
<dbReference type="STRING" id="92487.SAMN02745130_02683"/>
<accession>A0A1T4X991</accession>
<evidence type="ECO:0008006" key="4">
    <source>
        <dbReference type="Google" id="ProtNLM"/>
    </source>
</evidence>
<evidence type="ECO:0000313" key="3">
    <source>
        <dbReference type="Proteomes" id="UP000190460"/>
    </source>
</evidence>
<organism evidence="2 3">
    <name type="scientific">Thiothrix eikelboomii</name>
    <dbReference type="NCBI Taxonomy" id="92487"/>
    <lineage>
        <taxon>Bacteria</taxon>
        <taxon>Pseudomonadati</taxon>
        <taxon>Pseudomonadota</taxon>
        <taxon>Gammaproteobacteria</taxon>
        <taxon>Thiotrichales</taxon>
        <taxon>Thiotrichaceae</taxon>
        <taxon>Thiothrix</taxon>
    </lineage>
</organism>